<dbReference type="RefSeq" id="WP_250828424.1">
    <property type="nucleotide sequence ID" value="NZ_JAMOIL010000029.1"/>
</dbReference>
<dbReference type="InterPro" id="IPR027417">
    <property type="entry name" value="P-loop_NTPase"/>
</dbReference>
<accession>A0A9X2DA51</accession>
<comment type="caution">
    <text evidence="1">The sequence shown here is derived from an EMBL/GenBank/DDBJ whole genome shotgun (WGS) entry which is preliminary data.</text>
</comment>
<keyword evidence="1" id="KW-0808">Transferase</keyword>
<evidence type="ECO:0000313" key="1">
    <source>
        <dbReference type="EMBL" id="MCM0622155.1"/>
    </source>
</evidence>
<evidence type="ECO:0000313" key="2">
    <source>
        <dbReference type="Proteomes" id="UP001139485"/>
    </source>
</evidence>
<name>A0A9X2DA51_9ACTN</name>
<gene>
    <name evidence="1" type="ORF">M8330_17830</name>
</gene>
<dbReference type="Proteomes" id="UP001139485">
    <property type="component" value="Unassembled WGS sequence"/>
</dbReference>
<dbReference type="SUPFAM" id="SSF52540">
    <property type="entry name" value="P-loop containing nucleoside triphosphate hydrolases"/>
    <property type="match status" value="1"/>
</dbReference>
<dbReference type="EMBL" id="JAMOIL010000029">
    <property type="protein sequence ID" value="MCM0622155.1"/>
    <property type="molecule type" value="Genomic_DNA"/>
</dbReference>
<sequence>MLDLALARPLEAPAPRVLALDGRSGSGKTVLADRVVAAATDRGLRTALVHMDDLYEGWEGLPGSAPRLAGLLAPVAEGRTGTCPRWDWHAGTWQGEVVVPPVDLVVVEGVGSGTRLLDGLRTLLVWLEAPVPVRRERGLARDGDAFAPWWDAWAAAEEAHLAAEDTTARADVLVDGTGSAAPVVR</sequence>
<reference evidence="1" key="1">
    <citation type="submission" date="2022-05" db="EMBL/GenBank/DDBJ databases">
        <authorList>
            <person name="Tuo L."/>
        </authorList>
    </citation>
    <scope>NUCLEOTIDE SEQUENCE</scope>
    <source>
        <strain evidence="1">BSK12Z-4</strain>
    </source>
</reference>
<keyword evidence="2" id="KW-1185">Reference proteome</keyword>
<dbReference type="Gene3D" id="3.40.50.300">
    <property type="entry name" value="P-loop containing nucleotide triphosphate hydrolases"/>
    <property type="match status" value="1"/>
</dbReference>
<dbReference type="GO" id="GO:0016740">
    <property type="term" value="F:transferase activity"/>
    <property type="evidence" value="ECO:0007669"/>
    <property type="project" value="UniProtKB-KW"/>
</dbReference>
<protein>
    <submittedName>
        <fullName evidence="1">4-amino-4-deoxy-L-arabinose transferase</fullName>
    </submittedName>
</protein>
<organism evidence="1 2">
    <name type="scientific">Nocardioides bruguierae</name>
    <dbReference type="NCBI Taxonomy" id="2945102"/>
    <lineage>
        <taxon>Bacteria</taxon>
        <taxon>Bacillati</taxon>
        <taxon>Actinomycetota</taxon>
        <taxon>Actinomycetes</taxon>
        <taxon>Propionibacteriales</taxon>
        <taxon>Nocardioidaceae</taxon>
        <taxon>Nocardioides</taxon>
    </lineage>
</organism>
<proteinExistence type="predicted"/>
<dbReference type="AlphaFoldDB" id="A0A9X2DA51"/>